<gene>
    <name evidence="1" type="ORF">D0436_19505</name>
</gene>
<dbReference type="AlphaFoldDB" id="A0A5B8R259"/>
<evidence type="ECO:0000313" key="1">
    <source>
        <dbReference type="EMBL" id="QDZ92467.1"/>
    </source>
</evidence>
<protein>
    <submittedName>
        <fullName evidence="1">Uncharacterized protein</fullName>
    </submittedName>
</protein>
<name>A0A5B8R259_9GAMM</name>
<dbReference type="EMBL" id="CP031775">
    <property type="protein sequence ID" value="QDZ92467.1"/>
    <property type="molecule type" value="Genomic_DNA"/>
</dbReference>
<accession>A0A5B8R259</accession>
<reference evidence="1" key="1">
    <citation type="journal article" date="2019" name="Ecotoxicol. Environ. Saf.">
        <title>Microbial characterization of heavy metal resistant bacterial strains isolated from an electroplating wastewater treatment plant.</title>
        <authorList>
            <person name="Cai X."/>
            <person name="Zheng X."/>
            <person name="Zhang D."/>
            <person name="Iqbal W."/>
            <person name="Liu C."/>
            <person name="Yang B."/>
            <person name="Zhao X."/>
            <person name="Lu X."/>
            <person name="Mao Y."/>
        </authorList>
    </citation>
    <scope>NUCLEOTIDE SEQUENCE [LARGE SCALE GENOMIC DNA]</scope>
    <source>
        <strain evidence="1">Ni1-3</strain>
    </source>
</reference>
<organism evidence="1">
    <name type="scientific">Shewanella decolorationis</name>
    <dbReference type="NCBI Taxonomy" id="256839"/>
    <lineage>
        <taxon>Bacteria</taxon>
        <taxon>Pseudomonadati</taxon>
        <taxon>Pseudomonadota</taxon>
        <taxon>Gammaproteobacteria</taxon>
        <taxon>Alteromonadales</taxon>
        <taxon>Shewanellaceae</taxon>
        <taxon>Shewanella</taxon>
    </lineage>
</organism>
<proteinExistence type="predicted"/>
<sequence>MGLLFTGFSVVAVNQAVAFAIPPTAKGGWI</sequence>